<sequence>MHGKSERGTDPALRMRCHLLRSHELSDECHQLTNTTLQRVHRTHRVPQPATRPQRTQQLPQQRHAIHWTRPPVDLLVRYMNANPTIYCTHVPPARSGGAHDSAGQPTPTFIREHDVEVASIYRMEEASNYSIGSSVGVHRESMCPTLKGGALVFNQERHEACTRPRVYVHKLVLNWVRHGAIHGESMSFLEACRA</sequence>
<comment type="caution">
    <text evidence="1">The sequence shown here is derived from an EMBL/GenBank/DDBJ whole genome shotgun (WGS) entry which is preliminary data.</text>
</comment>
<organism evidence="1 2">
    <name type="scientific">Peronosclerospora sorghi</name>
    <dbReference type="NCBI Taxonomy" id="230839"/>
    <lineage>
        <taxon>Eukaryota</taxon>
        <taxon>Sar</taxon>
        <taxon>Stramenopiles</taxon>
        <taxon>Oomycota</taxon>
        <taxon>Peronosporomycetes</taxon>
        <taxon>Peronosporales</taxon>
        <taxon>Peronosporaceae</taxon>
        <taxon>Peronosclerospora</taxon>
    </lineage>
</organism>
<evidence type="ECO:0000313" key="1">
    <source>
        <dbReference type="EMBL" id="KAI9920364.1"/>
    </source>
</evidence>
<dbReference type="EMBL" id="CM047589">
    <property type="protein sequence ID" value="KAI9920364.1"/>
    <property type="molecule type" value="Genomic_DNA"/>
</dbReference>
<name>A0ACC0WNC4_9STRA</name>
<protein>
    <submittedName>
        <fullName evidence="1">Uncharacterized protein</fullName>
    </submittedName>
</protein>
<proteinExistence type="predicted"/>
<accession>A0ACC0WNC4</accession>
<gene>
    <name evidence="1" type="ORF">PsorP6_016002</name>
</gene>
<keyword evidence="2" id="KW-1185">Reference proteome</keyword>
<evidence type="ECO:0000313" key="2">
    <source>
        <dbReference type="Proteomes" id="UP001163321"/>
    </source>
</evidence>
<dbReference type="Proteomes" id="UP001163321">
    <property type="component" value="Chromosome 10"/>
</dbReference>
<reference evidence="1 2" key="1">
    <citation type="journal article" date="2022" name="bioRxiv">
        <title>The genome of the oomycete Peronosclerospora sorghi, a cosmopolitan pathogen of maize and sorghum, is inflated with dispersed pseudogenes.</title>
        <authorList>
            <person name="Fletcher K."/>
            <person name="Martin F."/>
            <person name="Isakeit T."/>
            <person name="Cavanaugh K."/>
            <person name="Magill C."/>
            <person name="Michelmore R."/>
        </authorList>
    </citation>
    <scope>NUCLEOTIDE SEQUENCE [LARGE SCALE GENOMIC DNA]</scope>
    <source>
        <strain evidence="1">P6</strain>
    </source>
</reference>